<evidence type="ECO:0000259" key="7">
    <source>
        <dbReference type="PROSITE" id="PS51900"/>
    </source>
</evidence>
<dbReference type="GO" id="GO:0015074">
    <property type="term" value="P:DNA integration"/>
    <property type="evidence" value="ECO:0007669"/>
    <property type="project" value="UniProtKB-KW"/>
</dbReference>
<evidence type="ECO:0000256" key="4">
    <source>
        <dbReference type="ARBA" id="ARBA00023172"/>
    </source>
</evidence>
<feature type="domain" description="Core-binding (CB)" evidence="7">
    <location>
        <begin position="39"/>
        <end position="134"/>
    </location>
</feature>
<evidence type="ECO:0000256" key="3">
    <source>
        <dbReference type="ARBA" id="ARBA00023125"/>
    </source>
</evidence>
<dbReference type="Gene3D" id="1.10.150.130">
    <property type="match status" value="1"/>
</dbReference>
<dbReference type="PANTHER" id="PTHR30349:SF41">
    <property type="entry name" value="INTEGRASE_RECOMBINASE PROTEIN MJ0367-RELATED"/>
    <property type="match status" value="1"/>
</dbReference>
<sequence>MGTAVEPDTAAWVAELKKDLADKLVRAGLIAPKVDAGAITLEQHLTEYVNRRTDVKPATRVNWGHTQRTLLDFFEKDKLLRSITPGEARDWQRWLQTGEARENAHADRGIDDGLAPNTIRKRVSNARQFLEDALSRELIAKNPFASLRGSVGANHARDFFVTREMAGRVLEACPDAQWRLLFALSRYGGLRCPSEHLALRWIDIDWERSRMRVRSPKTAHHEGKDHRIIPTFPELRPYLDTVWDEPSDDREFVITRYRQPNINLRTQLERIIERAGLSGWPKIFQNLRASRATELAAEHPEHVAAAWAGHSTIIAKKHYWRVTDSDFEKALSGGLAQNAAQHAAGDECTRSRGA</sequence>
<dbReference type="InterPro" id="IPR011010">
    <property type="entry name" value="DNA_brk_join_enz"/>
</dbReference>
<dbReference type="PROSITE" id="PS51900">
    <property type="entry name" value="CB"/>
    <property type="match status" value="1"/>
</dbReference>
<dbReference type="EMBL" id="JABRWO010000020">
    <property type="protein sequence ID" value="MBA2117809.1"/>
    <property type="molecule type" value="Genomic_DNA"/>
</dbReference>
<evidence type="ECO:0000259" key="6">
    <source>
        <dbReference type="PROSITE" id="PS51898"/>
    </source>
</evidence>
<dbReference type="InterPro" id="IPR050090">
    <property type="entry name" value="Tyrosine_recombinase_XerCD"/>
</dbReference>
<evidence type="ECO:0000256" key="1">
    <source>
        <dbReference type="ARBA" id="ARBA00008857"/>
    </source>
</evidence>
<dbReference type="Gene3D" id="1.10.443.10">
    <property type="entry name" value="Intergrase catalytic core"/>
    <property type="match status" value="1"/>
</dbReference>
<comment type="similarity">
    <text evidence="1">Belongs to the 'phage' integrase family.</text>
</comment>
<dbReference type="InterPro" id="IPR044068">
    <property type="entry name" value="CB"/>
</dbReference>
<keyword evidence="3 5" id="KW-0238">DNA-binding</keyword>
<proteinExistence type="inferred from homology"/>
<dbReference type="InterPro" id="IPR002104">
    <property type="entry name" value="Integrase_catalytic"/>
</dbReference>
<dbReference type="SUPFAM" id="SSF56349">
    <property type="entry name" value="DNA breaking-rejoining enzymes"/>
    <property type="match status" value="1"/>
</dbReference>
<evidence type="ECO:0000256" key="5">
    <source>
        <dbReference type="PROSITE-ProRule" id="PRU01248"/>
    </source>
</evidence>
<dbReference type="InterPro" id="IPR025269">
    <property type="entry name" value="SAM-like_dom"/>
</dbReference>
<keyword evidence="4" id="KW-0233">DNA recombination</keyword>
<dbReference type="AlphaFoldDB" id="A0A7V8VA69"/>
<dbReference type="Pfam" id="PF00589">
    <property type="entry name" value="Phage_integrase"/>
    <property type="match status" value="1"/>
</dbReference>
<dbReference type="InterPro" id="IPR013762">
    <property type="entry name" value="Integrase-like_cat_sf"/>
</dbReference>
<dbReference type="Proteomes" id="UP000551616">
    <property type="component" value="Unassembled WGS sequence"/>
</dbReference>
<comment type="caution">
    <text evidence="8">The sequence shown here is derived from an EMBL/GenBank/DDBJ whole genome shotgun (WGS) entry which is preliminary data.</text>
</comment>
<feature type="domain" description="Tyr recombinase" evidence="6">
    <location>
        <begin position="156"/>
        <end position="332"/>
    </location>
</feature>
<dbReference type="GO" id="GO:0003677">
    <property type="term" value="F:DNA binding"/>
    <property type="evidence" value="ECO:0007669"/>
    <property type="project" value="UniProtKB-UniRule"/>
</dbReference>
<keyword evidence="9" id="KW-1185">Reference proteome</keyword>
<dbReference type="RefSeq" id="WP_207399168.1">
    <property type="nucleotide sequence ID" value="NZ_JABRWO010000020.1"/>
</dbReference>
<evidence type="ECO:0000313" key="8">
    <source>
        <dbReference type="EMBL" id="MBA2117809.1"/>
    </source>
</evidence>
<dbReference type="PANTHER" id="PTHR30349">
    <property type="entry name" value="PHAGE INTEGRASE-RELATED"/>
    <property type="match status" value="1"/>
</dbReference>
<accession>A0A7V8VA69</accession>
<evidence type="ECO:0008006" key="10">
    <source>
        <dbReference type="Google" id="ProtNLM"/>
    </source>
</evidence>
<dbReference type="PROSITE" id="PS51898">
    <property type="entry name" value="TYR_RECOMBINASE"/>
    <property type="match status" value="1"/>
</dbReference>
<evidence type="ECO:0000256" key="2">
    <source>
        <dbReference type="ARBA" id="ARBA00022908"/>
    </source>
</evidence>
<name>A0A7V8VA69_9BACT</name>
<protein>
    <recommendedName>
        <fullName evidence="10">Integrase</fullName>
    </recommendedName>
</protein>
<reference evidence="8 9" key="1">
    <citation type="submission" date="2020-05" db="EMBL/GenBank/DDBJ databases">
        <title>Bremerella alba sp. nov., a novel planctomycete isolated from the surface of the macroalga Fucus spiralis.</title>
        <authorList>
            <person name="Godinho O."/>
            <person name="Botelho R."/>
            <person name="Albuquerque L."/>
            <person name="Wiegand S."/>
            <person name="Da Costa M.S."/>
            <person name="Lobo-Da-Cunha A."/>
            <person name="Jogler C."/>
            <person name="Lage O.M."/>
        </authorList>
    </citation>
    <scope>NUCLEOTIDE SEQUENCE [LARGE SCALE GENOMIC DNA]</scope>
    <source>
        <strain evidence="8 9">FF15</strain>
    </source>
</reference>
<evidence type="ECO:0000313" key="9">
    <source>
        <dbReference type="Proteomes" id="UP000551616"/>
    </source>
</evidence>
<gene>
    <name evidence="8" type="ORF">HOV93_50120</name>
</gene>
<dbReference type="GO" id="GO:0006310">
    <property type="term" value="P:DNA recombination"/>
    <property type="evidence" value="ECO:0007669"/>
    <property type="project" value="UniProtKB-KW"/>
</dbReference>
<organism evidence="8 9">
    <name type="scientific">Bremerella alba</name>
    <dbReference type="NCBI Taxonomy" id="980252"/>
    <lineage>
        <taxon>Bacteria</taxon>
        <taxon>Pseudomonadati</taxon>
        <taxon>Planctomycetota</taxon>
        <taxon>Planctomycetia</taxon>
        <taxon>Pirellulales</taxon>
        <taxon>Pirellulaceae</taxon>
        <taxon>Bremerella</taxon>
    </lineage>
</organism>
<keyword evidence="2" id="KW-0229">DNA integration</keyword>
<dbReference type="Pfam" id="PF13102">
    <property type="entry name" value="Phage_int_SAM_5"/>
    <property type="match status" value="1"/>
</dbReference>
<dbReference type="InterPro" id="IPR010998">
    <property type="entry name" value="Integrase_recombinase_N"/>
</dbReference>